<keyword evidence="2" id="KW-0238">DNA-binding</keyword>
<dbReference type="CDD" id="cd02208">
    <property type="entry name" value="cupin_RmlC-like"/>
    <property type="match status" value="1"/>
</dbReference>
<evidence type="ECO:0000259" key="4">
    <source>
        <dbReference type="PROSITE" id="PS01124"/>
    </source>
</evidence>
<dbReference type="SUPFAM" id="SSF51215">
    <property type="entry name" value="Regulatory protein AraC"/>
    <property type="match status" value="1"/>
</dbReference>
<dbReference type="EMBL" id="JBHTGQ010000009">
    <property type="protein sequence ID" value="MFC7749121.1"/>
    <property type="molecule type" value="Genomic_DNA"/>
</dbReference>
<dbReference type="Proteomes" id="UP001596528">
    <property type="component" value="Unassembled WGS sequence"/>
</dbReference>
<gene>
    <name evidence="5" type="ORF">ACFQWB_04065</name>
</gene>
<dbReference type="PANTHER" id="PTHR43280">
    <property type="entry name" value="ARAC-FAMILY TRANSCRIPTIONAL REGULATOR"/>
    <property type="match status" value="1"/>
</dbReference>
<keyword evidence="1" id="KW-0805">Transcription regulation</keyword>
<dbReference type="InterPro" id="IPR018060">
    <property type="entry name" value="HTH_AraC"/>
</dbReference>
<evidence type="ECO:0000313" key="5">
    <source>
        <dbReference type="EMBL" id="MFC7749121.1"/>
    </source>
</evidence>
<dbReference type="InterPro" id="IPR037923">
    <property type="entry name" value="HTH-like"/>
</dbReference>
<dbReference type="SMART" id="SM00342">
    <property type="entry name" value="HTH_ARAC"/>
    <property type="match status" value="1"/>
</dbReference>
<protein>
    <submittedName>
        <fullName evidence="5">Helix-turn-helix domain-containing protein</fullName>
    </submittedName>
</protein>
<organism evidence="5 6">
    <name type="scientific">Paenibacillus thermoaerophilus</name>
    <dbReference type="NCBI Taxonomy" id="1215385"/>
    <lineage>
        <taxon>Bacteria</taxon>
        <taxon>Bacillati</taxon>
        <taxon>Bacillota</taxon>
        <taxon>Bacilli</taxon>
        <taxon>Bacillales</taxon>
        <taxon>Paenibacillaceae</taxon>
        <taxon>Paenibacillus</taxon>
    </lineage>
</organism>
<keyword evidence="6" id="KW-1185">Reference proteome</keyword>
<keyword evidence="3" id="KW-0804">Transcription</keyword>
<dbReference type="InterPro" id="IPR018062">
    <property type="entry name" value="HTH_AraC-typ_CS"/>
</dbReference>
<dbReference type="PANTHER" id="PTHR43280:SF2">
    <property type="entry name" value="HTH-TYPE TRANSCRIPTIONAL REGULATOR EXSA"/>
    <property type="match status" value="1"/>
</dbReference>
<dbReference type="InterPro" id="IPR014710">
    <property type="entry name" value="RmlC-like_jellyroll"/>
</dbReference>
<dbReference type="InterPro" id="IPR009057">
    <property type="entry name" value="Homeodomain-like_sf"/>
</dbReference>
<evidence type="ECO:0000313" key="6">
    <source>
        <dbReference type="Proteomes" id="UP001596528"/>
    </source>
</evidence>
<dbReference type="SUPFAM" id="SSF46689">
    <property type="entry name" value="Homeodomain-like"/>
    <property type="match status" value="2"/>
</dbReference>
<dbReference type="Pfam" id="PF12833">
    <property type="entry name" value="HTH_18"/>
    <property type="match status" value="1"/>
</dbReference>
<dbReference type="PROSITE" id="PS00041">
    <property type="entry name" value="HTH_ARAC_FAMILY_1"/>
    <property type="match status" value="1"/>
</dbReference>
<feature type="domain" description="HTH araC/xylS-type" evidence="4">
    <location>
        <begin position="183"/>
        <end position="281"/>
    </location>
</feature>
<sequence length="285" mass="33192">MEHYNEQVLYENPLLSLKVFSSLREKLGDGRWHYHRELEMLAVQAGKMEVFTDDGNAVLQSGDVMLIGANQLHRDISHPGTSVVVLQIELKKFLDMSLIPYLHLFTEAKQPLSRLNYMFLEQPDTRAEVHRAVVGVHREWSRKEDGYEIAIAVLIKQILLTLIRRDDRKLLNASGSADIIRLQPALDYVESHIDGRVQVEDACRTVNLSYYYFVKYFKKVMGLSFSDYVNMKKIKRAERLLLTRDMNVADIGEAIGMPNMAHFYKMFRKYNKCSPNEFRRRMTGR</sequence>
<dbReference type="Gene3D" id="1.10.10.60">
    <property type="entry name" value="Homeodomain-like"/>
    <property type="match status" value="2"/>
</dbReference>
<dbReference type="Gene3D" id="2.60.120.10">
    <property type="entry name" value="Jelly Rolls"/>
    <property type="match status" value="1"/>
</dbReference>
<evidence type="ECO:0000256" key="3">
    <source>
        <dbReference type="ARBA" id="ARBA00023163"/>
    </source>
</evidence>
<name>A0ABW2V2V0_9BACL</name>
<evidence type="ECO:0000256" key="2">
    <source>
        <dbReference type="ARBA" id="ARBA00023125"/>
    </source>
</evidence>
<comment type="caution">
    <text evidence="5">The sequence shown here is derived from an EMBL/GenBank/DDBJ whole genome shotgun (WGS) entry which is preliminary data.</text>
</comment>
<dbReference type="PROSITE" id="PS01124">
    <property type="entry name" value="HTH_ARAC_FAMILY_2"/>
    <property type="match status" value="1"/>
</dbReference>
<accession>A0ABW2V2V0</accession>
<proteinExistence type="predicted"/>
<reference evidence="6" key="1">
    <citation type="journal article" date="2019" name="Int. J. Syst. Evol. Microbiol.">
        <title>The Global Catalogue of Microorganisms (GCM) 10K type strain sequencing project: providing services to taxonomists for standard genome sequencing and annotation.</title>
        <authorList>
            <consortium name="The Broad Institute Genomics Platform"/>
            <consortium name="The Broad Institute Genome Sequencing Center for Infectious Disease"/>
            <person name="Wu L."/>
            <person name="Ma J."/>
        </authorList>
    </citation>
    <scope>NUCLEOTIDE SEQUENCE [LARGE SCALE GENOMIC DNA]</scope>
    <source>
        <strain evidence="6">JCM 18657</strain>
    </source>
</reference>
<dbReference type="RefSeq" id="WP_138789331.1">
    <property type="nucleotide sequence ID" value="NZ_JBHTGQ010000009.1"/>
</dbReference>
<evidence type="ECO:0000256" key="1">
    <source>
        <dbReference type="ARBA" id="ARBA00023015"/>
    </source>
</evidence>